<dbReference type="InParanoid" id="F0ZK12"/>
<dbReference type="AlphaFoldDB" id="F0ZK12"/>
<keyword evidence="2" id="KW-1185">Reference proteome</keyword>
<dbReference type="GO" id="GO:0048870">
    <property type="term" value="P:cell motility"/>
    <property type="evidence" value="ECO:0007669"/>
    <property type="project" value="EnsemblProtists"/>
</dbReference>
<gene>
    <name evidence="1" type="ORF">DICPUDRAFT_55042</name>
</gene>
<reference evidence="2" key="1">
    <citation type="journal article" date="2011" name="Genome Biol.">
        <title>Comparative genomics of the social amoebae Dictyostelium discoideum and Dictyostelium purpureum.</title>
        <authorList>
            <consortium name="US DOE Joint Genome Institute (JGI-PGF)"/>
            <person name="Sucgang R."/>
            <person name="Kuo A."/>
            <person name="Tian X."/>
            <person name="Salerno W."/>
            <person name="Parikh A."/>
            <person name="Feasley C.L."/>
            <person name="Dalin E."/>
            <person name="Tu H."/>
            <person name="Huang E."/>
            <person name="Barry K."/>
            <person name="Lindquist E."/>
            <person name="Shapiro H."/>
            <person name="Bruce D."/>
            <person name="Schmutz J."/>
            <person name="Salamov A."/>
            <person name="Fey P."/>
            <person name="Gaudet P."/>
            <person name="Anjard C."/>
            <person name="Babu M.M."/>
            <person name="Basu S."/>
            <person name="Bushmanova Y."/>
            <person name="van der Wel H."/>
            <person name="Katoh-Kurasawa M."/>
            <person name="Dinh C."/>
            <person name="Coutinho P.M."/>
            <person name="Saito T."/>
            <person name="Elias M."/>
            <person name="Schaap P."/>
            <person name="Kay R.R."/>
            <person name="Henrissat B."/>
            <person name="Eichinger L."/>
            <person name="Rivero F."/>
            <person name="Putnam N.H."/>
            <person name="West C.M."/>
            <person name="Loomis W.F."/>
            <person name="Chisholm R.L."/>
            <person name="Shaulsky G."/>
            <person name="Strassmann J.E."/>
            <person name="Queller D.C."/>
            <person name="Kuspa A."/>
            <person name="Grigoriev I.V."/>
        </authorList>
    </citation>
    <scope>NUCLEOTIDE SEQUENCE [LARGE SCALE GENOMIC DNA]</scope>
    <source>
        <strain evidence="2">QSDP1</strain>
    </source>
</reference>
<dbReference type="KEGG" id="dpp:DICPUDRAFT_55042"/>
<dbReference type="OrthoDB" id="15815at2759"/>
<dbReference type="VEuPathDB" id="AmoebaDB:DICPUDRAFT_55042"/>
<dbReference type="EMBL" id="GL871050">
    <property type="protein sequence ID" value="EGC35698.1"/>
    <property type="molecule type" value="Genomic_DNA"/>
</dbReference>
<protein>
    <submittedName>
        <fullName evidence="1">Uncharacterized protein</fullName>
    </submittedName>
</protein>
<organism evidence="1 2">
    <name type="scientific">Dictyostelium purpureum</name>
    <name type="common">Slime mold</name>
    <dbReference type="NCBI Taxonomy" id="5786"/>
    <lineage>
        <taxon>Eukaryota</taxon>
        <taxon>Amoebozoa</taxon>
        <taxon>Evosea</taxon>
        <taxon>Eumycetozoa</taxon>
        <taxon>Dictyostelia</taxon>
        <taxon>Dictyosteliales</taxon>
        <taxon>Dictyosteliaceae</taxon>
        <taxon>Dictyostelium</taxon>
    </lineage>
</organism>
<evidence type="ECO:0000313" key="1">
    <source>
        <dbReference type="EMBL" id="EGC35698.1"/>
    </source>
</evidence>
<sequence>MRQQPLSRFLAQQGRIYWPFLVGAGVWFPIIPKVQWGITDSNKEQSYYWKKVQALNNPDAHKSHGHGHH</sequence>
<accession>F0ZK12</accession>
<dbReference type="eggNOG" id="ENOG502RIFI">
    <property type="taxonomic scope" value="Eukaryota"/>
</dbReference>
<dbReference type="RefSeq" id="XP_003287754.1">
    <property type="nucleotide sequence ID" value="XM_003287706.1"/>
</dbReference>
<dbReference type="Proteomes" id="UP000001064">
    <property type="component" value="Unassembled WGS sequence"/>
</dbReference>
<name>F0ZK12_DICPU</name>
<dbReference type="OMA" id="IYWPFLV"/>
<evidence type="ECO:0000313" key="2">
    <source>
        <dbReference type="Proteomes" id="UP000001064"/>
    </source>
</evidence>
<proteinExistence type="predicted"/>
<dbReference type="GeneID" id="10500954"/>